<dbReference type="PANTHER" id="PTHR47870">
    <property type="entry name" value="CYTOCHROME C-TYPE BIOGENESIS PROTEIN CCMH"/>
    <property type="match status" value="1"/>
</dbReference>
<keyword evidence="7" id="KW-1133">Transmembrane helix</keyword>
<evidence type="ECO:0000256" key="6">
    <source>
        <dbReference type="ARBA" id="ARBA00023004"/>
    </source>
</evidence>
<evidence type="ECO:0000259" key="8">
    <source>
        <dbReference type="Pfam" id="PF03918"/>
    </source>
</evidence>
<sequence>MTMILRTVFLLCLSLSAMAATDLYQFETPEQEQRFRVLLDELRCPKCQNQSLADSDAGIAQDMRVRVESMIKEGKSDEEIVDYFVSRYGDFVSYRPPVTPTTSILWLAPLLLLGSGAVVIVLLLRRASARVDDNDAADDSDVNQGGDR</sequence>
<dbReference type="Proteomes" id="UP000029443">
    <property type="component" value="Unassembled WGS sequence"/>
</dbReference>
<keyword evidence="5" id="KW-0201">Cytochrome c-type biogenesis</keyword>
<gene>
    <name evidence="9" type="ORF">T9A_01560</name>
</gene>
<keyword evidence="2 7" id="KW-0349">Heme</keyword>
<evidence type="ECO:0000313" key="10">
    <source>
        <dbReference type="Proteomes" id="UP000029443"/>
    </source>
</evidence>
<evidence type="ECO:0000256" key="2">
    <source>
        <dbReference type="ARBA" id="ARBA00022617"/>
    </source>
</evidence>
<comment type="function">
    <text evidence="7">Possible subunit of a heme lyase.</text>
</comment>
<keyword evidence="4 7" id="KW-0732">Signal</keyword>
<evidence type="ECO:0000256" key="4">
    <source>
        <dbReference type="ARBA" id="ARBA00022729"/>
    </source>
</evidence>
<feature type="signal peptide" evidence="7">
    <location>
        <begin position="1"/>
        <end position="19"/>
    </location>
</feature>
<name>A0ABR4WDU2_9GAMM</name>
<dbReference type="RefSeq" id="WP_035246714.1">
    <property type="nucleotide sequence ID" value="NZ_ARXU01000004.1"/>
</dbReference>
<feature type="chain" id="PRO_5044993180" description="Cytochrome c-type biogenesis protein" evidence="7">
    <location>
        <begin position="20"/>
        <end position="148"/>
    </location>
</feature>
<comment type="similarity">
    <text evidence="1 7">Belongs to the CcmH/CycL/Ccl2/NrfF family.</text>
</comment>
<keyword evidence="3 7" id="KW-0479">Metal-binding</keyword>
<evidence type="ECO:0000256" key="1">
    <source>
        <dbReference type="ARBA" id="ARBA00010342"/>
    </source>
</evidence>
<dbReference type="InterPro" id="IPR005616">
    <property type="entry name" value="CcmH/CycL/Ccl2/NrfF_N"/>
</dbReference>
<keyword evidence="10" id="KW-1185">Reference proteome</keyword>
<keyword evidence="6 7" id="KW-0408">Iron</keyword>
<dbReference type="CDD" id="cd16378">
    <property type="entry name" value="CcmH_N"/>
    <property type="match status" value="1"/>
</dbReference>
<feature type="domain" description="CcmH/CycL/Ccl2/NrfF N-terminal" evidence="8">
    <location>
        <begin position="8"/>
        <end position="139"/>
    </location>
</feature>
<comment type="caution">
    <text evidence="9">The sequence shown here is derived from an EMBL/GenBank/DDBJ whole genome shotgun (WGS) entry which is preliminary data.</text>
</comment>
<organism evidence="9 10">
    <name type="scientific">Alcanivorax jadensis T9</name>
    <dbReference type="NCBI Taxonomy" id="1177181"/>
    <lineage>
        <taxon>Bacteria</taxon>
        <taxon>Pseudomonadati</taxon>
        <taxon>Pseudomonadota</taxon>
        <taxon>Gammaproteobacteria</taxon>
        <taxon>Oceanospirillales</taxon>
        <taxon>Alcanivoracaceae</taxon>
        <taxon>Alcanivorax</taxon>
    </lineage>
</organism>
<dbReference type="Pfam" id="PF03918">
    <property type="entry name" value="CcmH"/>
    <property type="match status" value="1"/>
</dbReference>
<accession>A0ABR4WDU2</accession>
<dbReference type="InterPro" id="IPR038297">
    <property type="entry name" value="CcmH/CycL/NrfF/Ccl2_sf"/>
</dbReference>
<evidence type="ECO:0000256" key="3">
    <source>
        <dbReference type="ARBA" id="ARBA00022723"/>
    </source>
</evidence>
<dbReference type="InterPro" id="IPR051263">
    <property type="entry name" value="C-type_cytochrome_biogenesis"/>
</dbReference>
<dbReference type="EMBL" id="ARXU01000004">
    <property type="protein sequence ID" value="KGD61611.1"/>
    <property type="molecule type" value="Genomic_DNA"/>
</dbReference>
<protein>
    <recommendedName>
        <fullName evidence="7">Cytochrome c-type biogenesis protein</fullName>
    </recommendedName>
</protein>
<evidence type="ECO:0000256" key="5">
    <source>
        <dbReference type="ARBA" id="ARBA00022748"/>
    </source>
</evidence>
<keyword evidence="7" id="KW-0472">Membrane</keyword>
<feature type="transmembrane region" description="Helical" evidence="7">
    <location>
        <begin position="104"/>
        <end position="124"/>
    </location>
</feature>
<dbReference type="Gene3D" id="1.10.8.640">
    <property type="entry name" value="Cytochrome C biogenesis protein"/>
    <property type="match status" value="1"/>
</dbReference>
<keyword evidence="7" id="KW-0812">Transmembrane</keyword>
<evidence type="ECO:0000256" key="7">
    <source>
        <dbReference type="RuleBase" id="RU364112"/>
    </source>
</evidence>
<dbReference type="PANTHER" id="PTHR47870:SF1">
    <property type="entry name" value="CYTOCHROME C-TYPE BIOGENESIS PROTEIN CCMH"/>
    <property type="match status" value="1"/>
</dbReference>
<evidence type="ECO:0000313" key="9">
    <source>
        <dbReference type="EMBL" id="KGD61611.1"/>
    </source>
</evidence>
<reference evidence="9 10" key="1">
    <citation type="submission" date="2012-09" db="EMBL/GenBank/DDBJ databases">
        <title>Genome Sequence of alkane-degrading Bacterium Alcanivorax jadensis T9.</title>
        <authorList>
            <person name="Lai Q."/>
            <person name="Shao Z."/>
        </authorList>
    </citation>
    <scope>NUCLEOTIDE SEQUENCE [LARGE SCALE GENOMIC DNA]</scope>
    <source>
        <strain evidence="9 10">T9</strain>
    </source>
</reference>
<proteinExistence type="inferred from homology"/>